<dbReference type="OrthoDB" id="6705587at2"/>
<sequence>MKNIYILSFIIALTGCSDKSQDKVQNSSTNEPHIINSEENGKQTIESKNDGLIEKEIQESEDTAAIVEKTNNVNHISCSNKNITKWYGFDEASAEPACDVVSNLKLQSYKCNISKNAFGENKDAILLENEDHRIFVYFDLKDCNNILDIRNSNAP</sequence>
<evidence type="ECO:0000256" key="1">
    <source>
        <dbReference type="SAM" id="MobiDB-lite"/>
    </source>
</evidence>
<organism evidence="2 3">
    <name type="scientific">Acinetobacter pseudolwoffii</name>
    <dbReference type="NCBI Taxonomy" id="2053287"/>
    <lineage>
        <taxon>Bacteria</taxon>
        <taxon>Pseudomonadati</taxon>
        <taxon>Pseudomonadota</taxon>
        <taxon>Gammaproteobacteria</taxon>
        <taxon>Moraxellales</taxon>
        <taxon>Moraxellaceae</taxon>
        <taxon>Acinetobacter</taxon>
    </lineage>
</organism>
<dbReference type="HOGENOM" id="CLU_1745693_0_0_6"/>
<dbReference type="RefSeq" id="WP_005173803.1">
    <property type="nucleotide sequence ID" value="NZ_JALHBG010000005.1"/>
</dbReference>
<comment type="caution">
    <text evidence="2">The sequence shown here is derived from an EMBL/GenBank/DDBJ whole genome shotgun (WGS) entry which is preliminary data.</text>
</comment>
<reference evidence="2 3" key="1">
    <citation type="submission" date="2013-02" db="EMBL/GenBank/DDBJ databases">
        <title>The Genome Sequence of Acinetobacter sp. NIPH 713.</title>
        <authorList>
            <consortium name="The Broad Institute Genome Sequencing Platform"/>
            <consortium name="The Broad Institute Genome Sequencing Center for Infectious Disease"/>
            <person name="Cerqueira G."/>
            <person name="Feldgarden M."/>
            <person name="Courvalin P."/>
            <person name="Perichon B."/>
            <person name="Grillot-Courvalin C."/>
            <person name="Clermont D."/>
            <person name="Rocha E."/>
            <person name="Yoon E.-J."/>
            <person name="Nemec A."/>
            <person name="Walker B."/>
            <person name="Young S.K."/>
            <person name="Zeng Q."/>
            <person name="Gargeya S."/>
            <person name="Fitzgerald M."/>
            <person name="Haas B."/>
            <person name="Abouelleil A."/>
            <person name="Alvarado L."/>
            <person name="Arachchi H.M."/>
            <person name="Berlin A.M."/>
            <person name="Chapman S.B."/>
            <person name="Dewar J."/>
            <person name="Goldberg J."/>
            <person name="Griggs A."/>
            <person name="Gujja S."/>
            <person name="Hansen M."/>
            <person name="Howarth C."/>
            <person name="Imamovic A."/>
            <person name="Larimer J."/>
            <person name="McCowan C."/>
            <person name="Murphy C."/>
            <person name="Neiman D."/>
            <person name="Pearson M."/>
            <person name="Priest M."/>
            <person name="Roberts A."/>
            <person name="Saif S."/>
            <person name="Shea T."/>
            <person name="Sisk P."/>
            <person name="Sykes S."/>
            <person name="Wortman J."/>
            <person name="Nusbaum C."/>
            <person name="Birren B."/>
        </authorList>
    </citation>
    <scope>NUCLEOTIDE SEQUENCE [LARGE SCALE GENOMIC DNA]</scope>
    <source>
        <strain evidence="2 3">NIPH 713</strain>
    </source>
</reference>
<dbReference type="PROSITE" id="PS51257">
    <property type="entry name" value="PROKAR_LIPOPROTEIN"/>
    <property type="match status" value="1"/>
</dbReference>
<evidence type="ECO:0000313" key="2">
    <source>
        <dbReference type="EMBL" id="ENW85271.1"/>
    </source>
</evidence>
<gene>
    <name evidence="2" type="ORF">F906_02800</name>
</gene>
<dbReference type="PATRIC" id="fig|1217709.3.peg.2715"/>
<keyword evidence="3" id="KW-1185">Reference proteome</keyword>
<dbReference type="AlphaFoldDB" id="N9M3I2"/>
<feature type="region of interest" description="Disordered" evidence="1">
    <location>
        <begin position="20"/>
        <end position="43"/>
    </location>
</feature>
<evidence type="ECO:0000313" key="3">
    <source>
        <dbReference type="Proteomes" id="UP000023774"/>
    </source>
</evidence>
<evidence type="ECO:0008006" key="4">
    <source>
        <dbReference type="Google" id="ProtNLM"/>
    </source>
</evidence>
<name>N9M3I2_9GAMM</name>
<dbReference type="Proteomes" id="UP000023774">
    <property type="component" value="Unassembled WGS sequence"/>
</dbReference>
<accession>N9M3I2</accession>
<proteinExistence type="predicted"/>
<protein>
    <recommendedName>
        <fullName evidence="4">Lipoprotein</fullName>
    </recommendedName>
</protein>
<dbReference type="EMBL" id="APRJ01000015">
    <property type="protein sequence ID" value="ENW85271.1"/>
    <property type="molecule type" value="Genomic_DNA"/>
</dbReference>